<protein>
    <submittedName>
        <fullName evidence="1">Uncharacterized protein</fullName>
    </submittedName>
</protein>
<dbReference type="RefSeq" id="WP_248669086.1">
    <property type="nucleotide sequence ID" value="NZ_JALPRX010000103.1"/>
</dbReference>
<dbReference type="AlphaFoldDB" id="A0A9X2BXB5"/>
<keyword evidence="2" id="KW-1185">Reference proteome</keyword>
<evidence type="ECO:0000313" key="1">
    <source>
        <dbReference type="EMBL" id="MCK8787031.1"/>
    </source>
</evidence>
<organism evidence="1 2">
    <name type="scientific">Roseomonas acroporae</name>
    <dbReference type="NCBI Taxonomy" id="2937791"/>
    <lineage>
        <taxon>Bacteria</taxon>
        <taxon>Pseudomonadati</taxon>
        <taxon>Pseudomonadota</taxon>
        <taxon>Alphaproteobacteria</taxon>
        <taxon>Acetobacterales</taxon>
        <taxon>Roseomonadaceae</taxon>
        <taxon>Roseomonas</taxon>
    </lineage>
</organism>
<comment type="caution">
    <text evidence="1">The sequence shown here is derived from an EMBL/GenBank/DDBJ whole genome shotgun (WGS) entry which is preliminary data.</text>
</comment>
<dbReference type="Proteomes" id="UP001139516">
    <property type="component" value="Unassembled WGS sequence"/>
</dbReference>
<name>A0A9X2BXB5_9PROT</name>
<dbReference type="EMBL" id="JALPRX010000103">
    <property type="protein sequence ID" value="MCK8787031.1"/>
    <property type="molecule type" value="Genomic_DNA"/>
</dbReference>
<sequence>MRRIALAFEEGQIEVAGGFLPDATVEVGRIQPFGKDEHGEGLMPHLVVAAATGDPLAEAIRDQVLGRGHADLAVTYGDENLAGA</sequence>
<gene>
    <name evidence="1" type="ORF">M0638_21895</name>
</gene>
<evidence type="ECO:0000313" key="2">
    <source>
        <dbReference type="Proteomes" id="UP001139516"/>
    </source>
</evidence>
<reference evidence="1" key="1">
    <citation type="submission" date="2022-04" db="EMBL/GenBank/DDBJ databases">
        <title>Roseomonas acroporae sp. nov., isolated from coral Acropora digitifera.</title>
        <authorList>
            <person name="Sun H."/>
        </authorList>
    </citation>
    <scope>NUCLEOTIDE SEQUENCE</scope>
    <source>
        <strain evidence="1">NAR14</strain>
    </source>
</reference>
<accession>A0A9X2BXB5</accession>
<proteinExistence type="predicted"/>